<evidence type="ECO:0000313" key="2">
    <source>
        <dbReference type="EMBL" id="CAL1713214.1"/>
    </source>
</evidence>
<evidence type="ECO:0000313" key="3">
    <source>
        <dbReference type="Proteomes" id="UP001497453"/>
    </source>
</evidence>
<protein>
    <submittedName>
        <fullName evidence="2">Uncharacterized protein</fullName>
    </submittedName>
</protein>
<feature type="compositionally biased region" description="Polar residues" evidence="1">
    <location>
        <begin position="30"/>
        <end position="41"/>
    </location>
</feature>
<dbReference type="EMBL" id="OZ037950">
    <property type="protein sequence ID" value="CAL1713214.1"/>
    <property type="molecule type" value="Genomic_DNA"/>
</dbReference>
<reference evidence="3" key="1">
    <citation type="submission" date="2024-04" db="EMBL/GenBank/DDBJ databases">
        <authorList>
            <person name="Shaw F."/>
            <person name="Minotto A."/>
        </authorList>
    </citation>
    <scope>NUCLEOTIDE SEQUENCE [LARGE SCALE GENOMIC DNA]</scope>
</reference>
<evidence type="ECO:0000256" key="1">
    <source>
        <dbReference type="SAM" id="MobiDB-lite"/>
    </source>
</evidence>
<feature type="compositionally biased region" description="Polar residues" evidence="1">
    <location>
        <begin position="1"/>
        <end position="10"/>
    </location>
</feature>
<organism evidence="2 3">
    <name type="scientific">Somion occarium</name>
    <dbReference type="NCBI Taxonomy" id="3059160"/>
    <lineage>
        <taxon>Eukaryota</taxon>
        <taxon>Fungi</taxon>
        <taxon>Dikarya</taxon>
        <taxon>Basidiomycota</taxon>
        <taxon>Agaricomycotina</taxon>
        <taxon>Agaricomycetes</taxon>
        <taxon>Polyporales</taxon>
        <taxon>Cerrenaceae</taxon>
        <taxon>Somion</taxon>
    </lineage>
</organism>
<name>A0ABP1E2Y0_9APHY</name>
<proteinExistence type="predicted"/>
<gene>
    <name evidence="2" type="ORF">GFSPODELE1_LOCUS9197</name>
</gene>
<keyword evidence="3" id="KW-1185">Reference proteome</keyword>
<feature type="region of interest" description="Disordered" evidence="1">
    <location>
        <begin position="1"/>
        <end position="93"/>
    </location>
</feature>
<dbReference type="Proteomes" id="UP001497453">
    <property type="component" value="Chromosome 7"/>
</dbReference>
<feature type="compositionally biased region" description="Basic and acidic residues" evidence="1">
    <location>
        <begin position="78"/>
        <end position="88"/>
    </location>
</feature>
<accession>A0ABP1E2Y0</accession>
<feature type="compositionally biased region" description="Basic and acidic residues" evidence="1">
    <location>
        <begin position="16"/>
        <end position="28"/>
    </location>
</feature>
<sequence length="161" mass="18254">MSKRTSTPDRGSSRGMPERGSLKNECTHQEIMQSSFQSLRNPANDDPDESTKSNRPLSGELPEQNEELVTGRRSLPSAEKDAQKKREALGATQHEVLQNFFQSLLSSRAKNDPDECARNNLIHHATFNEVPEQNQELFTVLLRSDGGKPDSLQRYCLIWTW</sequence>